<evidence type="ECO:0000256" key="2">
    <source>
        <dbReference type="ARBA" id="ARBA00022676"/>
    </source>
</evidence>
<dbReference type="NCBIfam" id="TIGR04516">
    <property type="entry name" value="glycosyl_450act"/>
    <property type="match status" value="1"/>
</dbReference>
<dbReference type="PANTHER" id="PTHR48050:SF13">
    <property type="entry name" value="STEROL 3-BETA-GLUCOSYLTRANSFERASE UGT80A2"/>
    <property type="match status" value="1"/>
</dbReference>
<keyword evidence="4" id="KW-0045">Antibiotic biosynthesis</keyword>
<comment type="caution">
    <text evidence="8">The sequence shown here is derived from an EMBL/GenBank/DDBJ whole genome shotgun (WGS) entry which is preliminary data.</text>
</comment>
<dbReference type="RefSeq" id="WP_121006488.1">
    <property type="nucleotide sequence ID" value="NZ_RBXO01000001.1"/>
</dbReference>
<dbReference type="Proteomes" id="UP000282084">
    <property type="component" value="Unassembled WGS sequence"/>
</dbReference>
<evidence type="ECO:0000313" key="8">
    <source>
        <dbReference type="EMBL" id="RKT54691.1"/>
    </source>
</evidence>
<reference evidence="8 9" key="1">
    <citation type="submission" date="2018-10" db="EMBL/GenBank/DDBJ databases">
        <title>Sequencing the genomes of 1000 actinobacteria strains.</title>
        <authorList>
            <person name="Klenk H.-P."/>
        </authorList>
    </citation>
    <scope>NUCLEOTIDE SEQUENCE [LARGE SCALE GENOMIC DNA]</scope>
    <source>
        <strain evidence="8 9">DSM 43800</strain>
    </source>
</reference>
<proteinExistence type="inferred from homology"/>
<evidence type="ECO:0000256" key="1">
    <source>
        <dbReference type="ARBA" id="ARBA00006962"/>
    </source>
</evidence>
<dbReference type="Pfam" id="PF06722">
    <property type="entry name" value="EryCIII-like_C"/>
    <property type="match status" value="1"/>
</dbReference>
<accession>A0A495VZ22</accession>
<dbReference type="InterPro" id="IPR048284">
    <property type="entry name" value="EryCIII-like_N"/>
</dbReference>
<feature type="domain" description="Erythromycin biosynthesis protein CIII-like C-terminal" evidence="6">
    <location>
        <begin position="271"/>
        <end position="412"/>
    </location>
</feature>
<keyword evidence="9" id="KW-1185">Reference proteome</keyword>
<evidence type="ECO:0000313" key="9">
    <source>
        <dbReference type="Proteomes" id="UP000282084"/>
    </source>
</evidence>
<comment type="similarity">
    <text evidence="1">Belongs to the glycosyltransferase 28 family.</text>
</comment>
<evidence type="ECO:0000256" key="3">
    <source>
        <dbReference type="ARBA" id="ARBA00022679"/>
    </source>
</evidence>
<dbReference type="InterPro" id="IPR010610">
    <property type="entry name" value="EryCIII-like_C"/>
</dbReference>
<sequence length="420" mass="45915">MRVLLITHPGNTVFYPLVPLAWAFRAAGHEVRVASNPEFADTITLAGLTAVPVGRPGRAAQSAEEPAEGDVDTGLNPPYDAAEDPAKITWEHLRDGYREDVPWWFTAFTAPILADLVAYARWWRPDLVVWEPTSYAGPIVAGACGAAHARALWSLDVFGVTRGHFRRLRDGRPPEDRDDALAESFTRYGRRYGVGFTEDMATGHFTIDLLPPSLALPTDLPRVGVRFVPYGGSASVPRWLWAPPERPRVAITLGSSLLSERPAEYGFDLQDVLDSLADLDVDVVATVADRERALLRRIPPGATIVPYVPLHALAPTCSAIVHHAGIGTLATTSFYGVPQLALPWEFDEPLLARNLAAQGAGLAVDPAGTTAGDIRENLLRILREPSFKHSAERLGEEMRTMPSPLEAVREIERRTAAHRT</sequence>
<dbReference type="Gene3D" id="3.40.50.2000">
    <property type="entry name" value="Glycogen Phosphorylase B"/>
    <property type="match status" value="2"/>
</dbReference>
<dbReference type="FunFam" id="3.40.50.2000:FF:000072">
    <property type="entry name" value="Glycosyl transferase"/>
    <property type="match status" value="1"/>
</dbReference>
<dbReference type="SUPFAM" id="SSF53756">
    <property type="entry name" value="UDP-Glycosyltransferase/glycogen phosphorylase"/>
    <property type="match status" value="1"/>
</dbReference>
<name>A0A495VZ22_9PSEU</name>
<evidence type="ECO:0000256" key="4">
    <source>
        <dbReference type="ARBA" id="ARBA00023194"/>
    </source>
</evidence>
<dbReference type="GO" id="GO:0016758">
    <property type="term" value="F:hexosyltransferase activity"/>
    <property type="evidence" value="ECO:0007669"/>
    <property type="project" value="UniProtKB-ARBA"/>
</dbReference>
<dbReference type="InterPro" id="IPR030953">
    <property type="entry name" value="Glycosyl_450act"/>
</dbReference>
<evidence type="ECO:0000259" key="7">
    <source>
        <dbReference type="Pfam" id="PF21036"/>
    </source>
</evidence>
<evidence type="ECO:0000256" key="5">
    <source>
        <dbReference type="SAM" id="MobiDB-lite"/>
    </source>
</evidence>
<dbReference type="GO" id="GO:0008194">
    <property type="term" value="F:UDP-glycosyltransferase activity"/>
    <property type="evidence" value="ECO:0007669"/>
    <property type="project" value="InterPro"/>
</dbReference>
<dbReference type="GO" id="GO:0017000">
    <property type="term" value="P:antibiotic biosynthetic process"/>
    <property type="evidence" value="ECO:0007669"/>
    <property type="project" value="UniProtKB-KW"/>
</dbReference>
<evidence type="ECO:0000259" key="6">
    <source>
        <dbReference type="Pfam" id="PF06722"/>
    </source>
</evidence>
<dbReference type="EMBL" id="RBXO01000001">
    <property type="protein sequence ID" value="RKT54691.1"/>
    <property type="molecule type" value="Genomic_DNA"/>
</dbReference>
<dbReference type="InterPro" id="IPR050426">
    <property type="entry name" value="Glycosyltransferase_28"/>
</dbReference>
<feature type="domain" description="Erythromycin biosynthesis protein CIII-like N-terminal" evidence="7">
    <location>
        <begin position="22"/>
        <end position="254"/>
    </location>
</feature>
<dbReference type="Pfam" id="PF21036">
    <property type="entry name" value="EryCIII-like_N"/>
    <property type="match status" value="1"/>
</dbReference>
<dbReference type="OrthoDB" id="5488434at2"/>
<dbReference type="PANTHER" id="PTHR48050">
    <property type="entry name" value="STEROL 3-BETA-GLUCOSYLTRANSFERASE"/>
    <property type="match status" value="1"/>
</dbReference>
<dbReference type="InterPro" id="IPR002213">
    <property type="entry name" value="UDP_glucos_trans"/>
</dbReference>
<keyword evidence="2" id="KW-0328">Glycosyltransferase</keyword>
<organism evidence="8 9">
    <name type="scientific">Saccharothrix australiensis</name>
    <dbReference type="NCBI Taxonomy" id="2072"/>
    <lineage>
        <taxon>Bacteria</taxon>
        <taxon>Bacillati</taxon>
        <taxon>Actinomycetota</taxon>
        <taxon>Actinomycetes</taxon>
        <taxon>Pseudonocardiales</taxon>
        <taxon>Pseudonocardiaceae</taxon>
        <taxon>Saccharothrix</taxon>
    </lineage>
</organism>
<keyword evidence="3 8" id="KW-0808">Transferase</keyword>
<feature type="region of interest" description="Disordered" evidence="5">
    <location>
        <begin position="56"/>
        <end position="78"/>
    </location>
</feature>
<gene>
    <name evidence="8" type="ORF">C8E97_3339</name>
</gene>
<dbReference type="AlphaFoldDB" id="A0A495VZ22"/>
<protein>
    <submittedName>
        <fullName evidence="8">Glycosyltransferase (Activator-dependent family)</fullName>
    </submittedName>
</protein>
<dbReference type="CDD" id="cd03784">
    <property type="entry name" value="GT1_Gtf-like"/>
    <property type="match status" value="1"/>
</dbReference>